<organism evidence="1 2">
    <name type="scientific">Daphnia magna</name>
    <dbReference type="NCBI Taxonomy" id="35525"/>
    <lineage>
        <taxon>Eukaryota</taxon>
        <taxon>Metazoa</taxon>
        <taxon>Ecdysozoa</taxon>
        <taxon>Arthropoda</taxon>
        <taxon>Crustacea</taxon>
        <taxon>Branchiopoda</taxon>
        <taxon>Diplostraca</taxon>
        <taxon>Cladocera</taxon>
        <taxon>Anomopoda</taxon>
        <taxon>Daphniidae</taxon>
        <taxon>Daphnia</taxon>
    </lineage>
</organism>
<keyword evidence="2" id="KW-1185">Reference proteome</keyword>
<reference evidence="1 2" key="1">
    <citation type="submission" date="2016-03" db="EMBL/GenBank/DDBJ databases">
        <title>EvidentialGene: Evidence-directed Construction of Genes on Genomes.</title>
        <authorList>
            <person name="Gilbert D.G."/>
            <person name="Choi J.-H."/>
            <person name="Mockaitis K."/>
            <person name="Colbourne J."/>
            <person name="Pfrender M."/>
        </authorList>
    </citation>
    <scope>NUCLEOTIDE SEQUENCE [LARGE SCALE GENOMIC DNA]</scope>
    <source>
        <strain evidence="1 2">Xinb3</strain>
        <tissue evidence="1">Complete organism</tissue>
    </source>
</reference>
<dbReference type="Proteomes" id="UP000076858">
    <property type="component" value="Unassembled WGS sequence"/>
</dbReference>
<accession>A0A0P6BEJ0</accession>
<protein>
    <submittedName>
        <fullName evidence="1">Uncharacterized protein</fullName>
    </submittedName>
</protein>
<dbReference type="EMBL" id="LRGB01000024">
    <property type="protein sequence ID" value="KZS21385.1"/>
    <property type="molecule type" value="Genomic_DNA"/>
</dbReference>
<evidence type="ECO:0000313" key="2">
    <source>
        <dbReference type="Proteomes" id="UP000076858"/>
    </source>
</evidence>
<gene>
    <name evidence="1" type="ORF">APZ42_011315</name>
</gene>
<sequence>MFLSSTKVRVLVQRQRDLSLDNDKDETTSKNLLKLLLYSSLLLVLMVVCWSHIEFSFGANPVPRISLLLARLDDNNQYNVVGLCFLLR</sequence>
<dbReference type="AlphaFoldDB" id="A0A0P6BEJ0"/>
<proteinExistence type="predicted"/>
<comment type="caution">
    <text evidence="1">The sequence shown here is derived from an EMBL/GenBank/DDBJ whole genome shotgun (WGS) entry which is preliminary data.</text>
</comment>
<evidence type="ECO:0000313" key="1">
    <source>
        <dbReference type="EMBL" id="KZS21385.1"/>
    </source>
</evidence>
<name>A0A0P6BEJ0_9CRUS</name>